<evidence type="ECO:0000313" key="1">
    <source>
        <dbReference type="EMBL" id="KAF6844518.1"/>
    </source>
</evidence>
<dbReference type="OrthoDB" id="2163491at2759"/>
<dbReference type="EMBL" id="WIGM01000015">
    <property type="protein sequence ID" value="KAF6844518.1"/>
    <property type="molecule type" value="Genomic_DNA"/>
</dbReference>
<proteinExistence type="predicted"/>
<dbReference type="AlphaFoldDB" id="A0A8H6NXZ0"/>
<reference evidence="1" key="1">
    <citation type="journal article" date="2020" name="Phytopathology">
        <title>Genome Sequence Resources of Colletotrichum truncatum, C. plurivorum, C. musicola, and C. sojae: Four Species Pathogenic to Soybean (Glycine max).</title>
        <authorList>
            <person name="Rogerio F."/>
            <person name="Boufleur T.R."/>
            <person name="Ciampi-Guillardi M."/>
            <person name="Sukno S.A."/>
            <person name="Thon M.R."/>
            <person name="Massola Junior N.S."/>
            <person name="Baroncelli R."/>
        </authorList>
    </citation>
    <scope>NUCLEOTIDE SEQUENCE</scope>
    <source>
        <strain evidence="1">LFN0074</strain>
    </source>
</reference>
<evidence type="ECO:0000313" key="2">
    <source>
        <dbReference type="Proteomes" id="UP000639643"/>
    </source>
</evidence>
<dbReference type="Proteomes" id="UP000639643">
    <property type="component" value="Unassembled WGS sequence"/>
</dbReference>
<comment type="caution">
    <text evidence="1">The sequence shown here is derived from an EMBL/GenBank/DDBJ whole genome shotgun (WGS) entry which is preliminary data.</text>
</comment>
<gene>
    <name evidence="1" type="ORF">CMUS01_00996</name>
</gene>
<sequence>MSAVHHLPAVAFRKPPIWADNRQALCDALTYYKAHEGSFYTKDGIVMGVLVGKQTSVRDILSNEVIVTAVGGSRKLDENGNRVRGEELTKRTISILEACKSTMKRMLPVGVILGDGYPTLSVEVEHIYNVLAFFTITDVWSERDENGVRFFKIRLEKIDRSTPSWWQPEDQNDIQQLSFASHRAVPMAWCVMCEKGSKTIFSCGWICLNEDCDDFFHLPTGVSCDDLTYSEEYLQERTAHLVPIQPLTPRLPDATVDGFLGTEKAMRIGIVCPQCGGCSRRKCWKRWICENPDCSYVLDGRPRPYPLSVVIAEEAAQTQKSSFTTLTVAEGIPMATSRVNGYTIDQYLLPDPNDAGAVFGSVTVFRSGTKINAEAGGANDMWNQMQEETIKDFGLRRQPVVHPGLPREKLTRNFLQNWGAPYKFAVAVASKSFREAPPCIISALKRMQWAGRIAVAKTNETFKSHTQDADEGSDVVPVDLGSEEPTDFNELLSLGYMEGDRISVRYSPSATQAFLANSL</sequence>
<protein>
    <submittedName>
        <fullName evidence="1">Uncharacterized protein</fullName>
    </submittedName>
</protein>
<keyword evidence="2" id="KW-1185">Reference proteome</keyword>
<organism evidence="1 2">
    <name type="scientific">Colletotrichum musicola</name>
    <dbReference type="NCBI Taxonomy" id="2175873"/>
    <lineage>
        <taxon>Eukaryota</taxon>
        <taxon>Fungi</taxon>
        <taxon>Dikarya</taxon>
        <taxon>Ascomycota</taxon>
        <taxon>Pezizomycotina</taxon>
        <taxon>Sordariomycetes</taxon>
        <taxon>Hypocreomycetidae</taxon>
        <taxon>Glomerellales</taxon>
        <taxon>Glomerellaceae</taxon>
        <taxon>Colletotrichum</taxon>
        <taxon>Colletotrichum orchidearum species complex</taxon>
    </lineage>
</organism>
<name>A0A8H6NXZ0_9PEZI</name>
<accession>A0A8H6NXZ0</accession>